<accession>A0A1E3SAR8</accession>
<comment type="caution">
    <text evidence="5">The sequence shown here is derived from an EMBL/GenBank/DDBJ whole genome shotgun (WGS) entry which is preliminary data.</text>
</comment>
<feature type="chain" id="PRO_5014267826" description="Low molecular weight antigen MTB12-like C-terminal domain-containing protein" evidence="3">
    <location>
        <begin position="24"/>
        <end position="175"/>
    </location>
</feature>
<evidence type="ECO:0000259" key="4">
    <source>
        <dbReference type="Pfam" id="PF26580"/>
    </source>
</evidence>
<dbReference type="InterPro" id="IPR058644">
    <property type="entry name" value="Mtb12-like_C"/>
</dbReference>
<dbReference type="EMBL" id="MVHT01000026">
    <property type="protein sequence ID" value="ORB05934.1"/>
    <property type="molecule type" value="Genomic_DNA"/>
</dbReference>
<comment type="similarity">
    <text evidence="2">Belongs to the MTB12 family.</text>
</comment>
<organism evidence="5 6">
    <name type="scientific">Mycobacterium intermedium</name>
    <dbReference type="NCBI Taxonomy" id="28445"/>
    <lineage>
        <taxon>Bacteria</taxon>
        <taxon>Bacillati</taxon>
        <taxon>Actinomycetota</taxon>
        <taxon>Actinomycetes</taxon>
        <taxon>Mycobacteriales</taxon>
        <taxon>Mycobacteriaceae</taxon>
        <taxon>Mycobacterium</taxon>
        <taxon>Mycobacterium simiae complex</taxon>
    </lineage>
</organism>
<dbReference type="Proteomes" id="UP000192739">
    <property type="component" value="Unassembled WGS sequence"/>
</dbReference>
<dbReference type="OrthoDB" id="4752056at2"/>
<proteinExistence type="inferred from homology"/>
<name>A0A1E3SAR8_MYCIE</name>
<protein>
    <recommendedName>
        <fullName evidence="4">Low molecular weight antigen MTB12-like C-terminal domain-containing protein</fullName>
    </recommendedName>
</protein>
<evidence type="ECO:0000313" key="5">
    <source>
        <dbReference type="EMBL" id="ORB05934.1"/>
    </source>
</evidence>
<evidence type="ECO:0000313" key="6">
    <source>
        <dbReference type="Proteomes" id="UP000192739"/>
    </source>
</evidence>
<gene>
    <name evidence="5" type="ORF">BST27_11730</name>
</gene>
<dbReference type="RefSeq" id="WP_069420560.1">
    <property type="nucleotide sequence ID" value="NZ_CBCRZH010000021.1"/>
</dbReference>
<evidence type="ECO:0000256" key="2">
    <source>
        <dbReference type="ARBA" id="ARBA00093774"/>
    </source>
</evidence>
<reference evidence="5 6" key="1">
    <citation type="submission" date="2017-02" db="EMBL/GenBank/DDBJ databases">
        <title>The new phylogeny of genus Mycobacterium.</title>
        <authorList>
            <person name="Tortoli E."/>
            <person name="Trovato A."/>
            <person name="Cirillo D.M."/>
        </authorList>
    </citation>
    <scope>NUCLEOTIDE SEQUENCE [LARGE SCALE GENOMIC DNA]</scope>
    <source>
        <strain evidence="5 6">DSM 44049</strain>
    </source>
</reference>
<evidence type="ECO:0000256" key="3">
    <source>
        <dbReference type="SAM" id="SignalP"/>
    </source>
</evidence>
<feature type="signal peptide" evidence="3">
    <location>
        <begin position="1"/>
        <end position="23"/>
    </location>
</feature>
<dbReference type="AlphaFoldDB" id="A0A1E3SAR8"/>
<feature type="domain" description="Low molecular weight antigen MTB12-like C-terminal" evidence="4">
    <location>
        <begin position="63"/>
        <end position="174"/>
    </location>
</feature>
<keyword evidence="1 3" id="KW-0732">Signal</keyword>
<evidence type="ECO:0000256" key="1">
    <source>
        <dbReference type="ARBA" id="ARBA00022729"/>
    </source>
</evidence>
<dbReference type="Pfam" id="PF26580">
    <property type="entry name" value="Mtb12_C"/>
    <property type="match status" value="1"/>
</dbReference>
<sequence length="175" mass="16955">MKSLVVAVAVAGAAVAAIGVAGAGATAVASASPATYQAPPQSVGAPLPLDPAPIPTPAPAVGLPSAAQLTGILNSLADPAVSFANKGNLVEGGLGGTEARLADHALKKAEKNGSLPLSFGITNIQPAAGGAATADVAVSGPKLSPPVIKNVTFVNQGGWVLSRDSAMELLQAARQ</sequence>
<keyword evidence="6" id="KW-1185">Reference proteome</keyword>